<organism evidence="2 3">
    <name type="scientific">Russula ochroleuca</name>
    <dbReference type="NCBI Taxonomy" id="152965"/>
    <lineage>
        <taxon>Eukaryota</taxon>
        <taxon>Fungi</taxon>
        <taxon>Dikarya</taxon>
        <taxon>Basidiomycota</taxon>
        <taxon>Agaricomycotina</taxon>
        <taxon>Agaricomycetes</taxon>
        <taxon>Russulales</taxon>
        <taxon>Russulaceae</taxon>
        <taxon>Russula</taxon>
    </lineage>
</organism>
<reference evidence="2" key="2">
    <citation type="journal article" date="2020" name="Nat. Commun.">
        <title>Large-scale genome sequencing of mycorrhizal fungi provides insights into the early evolution of symbiotic traits.</title>
        <authorList>
            <person name="Miyauchi S."/>
            <person name="Kiss E."/>
            <person name="Kuo A."/>
            <person name="Drula E."/>
            <person name="Kohler A."/>
            <person name="Sanchez-Garcia M."/>
            <person name="Morin E."/>
            <person name="Andreopoulos B."/>
            <person name="Barry K.W."/>
            <person name="Bonito G."/>
            <person name="Buee M."/>
            <person name="Carver A."/>
            <person name="Chen C."/>
            <person name="Cichocki N."/>
            <person name="Clum A."/>
            <person name="Culley D."/>
            <person name="Crous P.W."/>
            <person name="Fauchery L."/>
            <person name="Girlanda M."/>
            <person name="Hayes R.D."/>
            <person name="Keri Z."/>
            <person name="LaButti K."/>
            <person name="Lipzen A."/>
            <person name="Lombard V."/>
            <person name="Magnuson J."/>
            <person name="Maillard F."/>
            <person name="Murat C."/>
            <person name="Nolan M."/>
            <person name="Ohm R.A."/>
            <person name="Pangilinan J."/>
            <person name="Pereira M.F."/>
            <person name="Perotto S."/>
            <person name="Peter M."/>
            <person name="Pfister S."/>
            <person name="Riley R."/>
            <person name="Sitrit Y."/>
            <person name="Stielow J.B."/>
            <person name="Szollosi G."/>
            <person name="Zifcakova L."/>
            <person name="Stursova M."/>
            <person name="Spatafora J.W."/>
            <person name="Tedersoo L."/>
            <person name="Vaario L.M."/>
            <person name="Yamada A."/>
            <person name="Yan M."/>
            <person name="Wang P."/>
            <person name="Xu J."/>
            <person name="Bruns T."/>
            <person name="Baldrian P."/>
            <person name="Vilgalys R."/>
            <person name="Dunand C."/>
            <person name="Henrissat B."/>
            <person name="Grigoriev I.V."/>
            <person name="Hibbett D."/>
            <person name="Nagy L.G."/>
            <person name="Martin F.M."/>
        </authorList>
    </citation>
    <scope>NUCLEOTIDE SEQUENCE</scope>
    <source>
        <strain evidence="2">Prilba</strain>
    </source>
</reference>
<sequence length="207" mass="22969">MRQGNLEHARSSAGLIQRMKAQNKLESLEMGGALRSHCPLAGNLQRSNGNHRAEAAERPTETRERRQGRGFLMVWTLQHAQKIWTDKFGLALEVELRAPAASASATESIMRALRAIMPMGSEQQHKESFWENGRLGGCPVREYNNLHSSRAQCKAVLDGGGDAPHVALEQMARLDWVRRLLGHFVHTDLAIIPVFPDSGGQTHLVPL</sequence>
<gene>
    <name evidence="2" type="ORF">DFH94DRAFT_804341</name>
</gene>
<name>A0A9P5T519_9AGAM</name>
<accession>A0A9P5T519</accession>
<protein>
    <submittedName>
        <fullName evidence="2">Uncharacterized protein</fullName>
    </submittedName>
</protein>
<feature type="region of interest" description="Disordered" evidence="1">
    <location>
        <begin position="39"/>
        <end position="65"/>
    </location>
</feature>
<feature type="compositionally biased region" description="Basic and acidic residues" evidence="1">
    <location>
        <begin position="51"/>
        <end position="65"/>
    </location>
</feature>
<comment type="caution">
    <text evidence="2">The sequence shown here is derived from an EMBL/GenBank/DDBJ whole genome shotgun (WGS) entry which is preliminary data.</text>
</comment>
<dbReference type="EMBL" id="WHVB01000015">
    <property type="protein sequence ID" value="KAF8476318.1"/>
    <property type="molecule type" value="Genomic_DNA"/>
</dbReference>
<evidence type="ECO:0000256" key="1">
    <source>
        <dbReference type="SAM" id="MobiDB-lite"/>
    </source>
</evidence>
<proteinExistence type="predicted"/>
<dbReference type="AlphaFoldDB" id="A0A9P5T519"/>
<keyword evidence="3" id="KW-1185">Reference proteome</keyword>
<dbReference type="Proteomes" id="UP000759537">
    <property type="component" value="Unassembled WGS sequence"/>
</dbReference>
<reference evidence="2" key="1">
    <citation type="submission" date="2019-10" db="EMBL/GenBank/DDBJ databases">
        <authorList>
            <consortium name="DOE Joint Genome Institute"/>
            <person name="Kuo A."/>
            <person name="Miyauchi S."/>
            <person name="Kiss E."/>
            <person name="Drula E."/>
            <person name="Kohler A."/>
            <person name="Sanchez-Garcia M."/>
            <person name="Andreopoulos B."/>
            <person name="Barry K.W."/>
            <person name="Bonito G."/>
            <person name="Buee M."/>
            <person name="Carver A."/>
            <person name="Chen C."/>
            <person name="Cichocki N."/>
            <person name="Clum A."/>
            <person name="Culley D."/>
            <person name="Crous P.W."/>
            <person name="Fauchery L."/>
            <person name="Girlanda M."/>
            <person name="Hayes R."/>
            <person name="Keri Z."/>
            <person name="LaButti K."/>
            <person name="Lipzen A."/>
            <person name="Lombard V."/>
            <person name="Magnuson J."/>
            <person name="Maillard F."/>
            <person name="Morin E."/>
            <person name="Murat C."/>
            <person name="Nolan M."/>
            <person name="Ohm R."/>
            <person name="Pangilinan J."/>
            <person name="Pereira M."/>
            <person name="Perotto S."/>
            <person name="Peter M."/>
            <person name="Riley R."/>
            <person name="Sitrit Y."/>
            <person name="Stielow B."/>
            <person name="Szollosi G."/>
            <person name="Zifcakova L."/>
            <person name="Stursova M."/>
            <person name="Spatafora J.W."/>
            <person name="Tedersoo L."/>
            <person name="Vaario L.-M."/>
            <person name="Yamada A."/>
            <person name="Yan M."/>
            <person name="Wang P."/>
            <person name="Xu J."/>
            <person name="Bruns T."/>
            <person name="Baldrian P."/>
            <person name="Vilgalys R."/>
            <person name="Henrissat B."/>
            <person name="Grigoriev I.V."/>
            <person name="Hibbett D."/>
            <person name="Nagy L.G."/>
            <person name="Martin F.M."/>
        </authorList>
    </citation>
    <scope>NUCLEOTIDE SEQUENCE</scope>
    <source>
        <strain evidence="2">Prilba</strain>
    </source>
</reference>
<evidence type="ECO:0000313" key="3">
    <source>
        <dbReference type="Proteomes" id="UP000759537"/>
    </source>
</evidence>
<evidence type="ECO:0000313" key="2">
    <source>
        <dbReference type="EMBL" id="KAF8476318.1"/>
    </source>
</evidence>